<comment type="caution">
    <text evidence="3">The sequence shown here is derived from an EMBL/GenBank/DDBJ whole genome shotgun (WGS) entry which is preliminary data.</text>
</comment>
<proteinExistence type="predicted"/>
<evidence type="ECO:0000256" key="2">
    <source>
        <dbReference type="SAM" id="SignalP"/>
    </source>
</evidence>
<feature type="compositionally biased region" description="Pro residues" evidence="1">
    <location>
        <begin position="85"/>
        <end position="96"/>
    </location>
</feature>
<name>A0ABP9NK20_9PSEU</name>
<keyword evidence="4" id="KW-1185">Reference proteome</keyword>
<evidence type="ECO:0000256" key="1">
    <source>
        <dbReference type="SAM" id="MobiDB-lite"/>
    </source>
</evidence>
<feature type="signal peptide" evidence="2">
    <location>
        <begin position="1"/>
        <end position="20"/>
    </location>
</feature>
<dbReference type="RefSeq" id="WP_345605771.1">
    <property type="nucleotide sequence ID" value="NZ_BAABJO010000010.1"/>
</dbReference>
<feature type="region of interest" description="Disordered" evidence="1">
    <location>
        <begin position="61"/>
        <end position="96"/>
    </location>
</feature>
<organism evidence="3 4">
    <name type="scientific">Pseudonocardia adelaidensis</name>
    <dbReference type="NCBI Taxonomy" id="648754"/>
    <lineage>
        <taxon>Bacteria</taxon>
        <taxon>Bacillati</taxon>
        <taxon>Actinomycetota</taxon>
        <taxon>Actinomycetes</taxon>
        <taxon>Pseudonocardiales</taxon>
        <taxon>Pseudonocardiaceae</taxon>
        <taxon>Pseudonocardia</taxon>
    </lineage>
</organism>
<feature type="chain" id="PRO_5047202092" evidence="2">
    <location>
        <begin position="21"/>
        <end position="96"/>
    </location>
</feature>
<dbReference type="Proteomes" id="UP001500804">
    <property type="component" value="Unassembled WGS sequence"/>
</dbReference>
<accession>A0ABP9NK20</accession>
<evidence type="ECO:0000313" key="4">
    <source>
        <dbReference type="Proteomes" id="UP001500804"/>
    </source>
</evidence>
<dbReference type="EMBL" id="BAABJO010000010">
    <property type="protein sequence ID" value="GAA5121774.1"/>
    <property type="molecule type" value="Genomic_DNA"/>
</dbReference>
<gene>
    <name evidence="3" type="ORF">GCM10023320_31110</name>
</gene>
<protein>
    <submittedName>
        <fullName evidence="3">Uncharacterized protein</fullName>
    </submittedName>
</protein>
<sequence>MPRSVRALAAAGAVVVGVLAGGTAYTASVARSSDGTGVDPATDVMAPDDRAGVRMADYVVTTTPSAMPAPTTPARPTRPAETTRPPAPVEPAPAPG</sequence>
<feature type="compositionally biased region" description="Low complexity" evidence="1">
    <location>
        <begin position="61"/>
        <end position="84"/>
    </location>
</feature>
<reference evidence="4" key="1">
    <citation type="journal article" date="2019" name="Int. J. Syst. Evol. Microbiol.">
        <title>The Global Catalogue of Microorganisms (GCM) 10K type strain sequencing project: providing services to taxonomists for standard genome sequencing and annotation.</title>
        <authorList>
            <consortium name="The Broad Institute Genomics Platform"/>
            <consortium name="The Broad Institute Genome Sequencing Center for Infectious Disease"/>
            <person name="Wu L."/>
            <person name="Ma J."/>
        </authorList>
    </citation>
    <scope>NUCLEOTIDE SEQUENCE [LARGE SCALE GENOMIC DNA]</scope>
    <source>
        <strain evidence="4">JCM 18302</strain>
    </source>
</reference>
<evidence type="ECO:0000313" key="3">
    <source>
        <dbReference type="EMBL" id="GAA5121774.1"/>
    </source>
</evidence>
<keyword evidence="2" id="KW-0732">Signal</keyword>